<dbReference type="Proteomes" id="UP000177276">
    <property type="component" value="Unassembled WGS sequence"/>
</dbReference>
<dbReference type="SUPFAM" id="SSF82771">
    <property type="entry name" value="GIY-YIG endonuclease"/>
    <property type="match status" value="1"/>
</dbReference>
<dbReference type="InterPro" id="IPR050190">
    <property type="entry name" value="UPF0213_domain"/>
</dbReference>
<dbReference type="Gene3D" id="3.40.1440.10">
    <property type="entry name" value="GIY-YIG endonuclease"/>
    <property type="match status" value="1"/>
</dbReference>
<dbReference type="PROSITE" id="PS50164">
    <property type="entry name" value="GIY_YIG"/>
    <property type="match status" value="1"/>
</dbReference>
<evidence type="ECO:0000256" key="1">
    <source>
        <dbReference type="ARBA" id="ARBA00007435"/>
    </source>
</evidence>
<proteinExistence type="inferred from homology"/>
<sequence>MYITYILECADRSLYIGCTNNLIKRLKQHNTSKSGAHYTKIRRPVVLKYQETFKTLKKARGRESEIKSWKRKRKLNLFNK</sequence>
<evidence type="ECO:0000313" key="4">
    <source>
        <dbReference type="Proteomes" id="UP000177276"/>
    </source>
</evidence>
<gene>
    <name evidence="3" type="ORF">A3G46_02490</name>
</gene>
<evidence type="ECO:0000313" key="3">
    <source>
        <dbReference type="EMBL" id="OHB12856.1"/>
    </source>
</evidence>
<dbReference type="PANTHER" id="PTHR34477">
    <property type="entry name" value="UPF0213 PROTEIN YHBQ"/>
    <property type="match status" value="1"/>
</dbReference>
<dbReference type="EMBL" id="MHWS01000003">
    <property type="protein sequence ID" value="OHB12856.1"/>
    <property type="molecule type" value="Genomic_DNA"/>
</dbReference>
<dbReference type="CDD" id="cd10456">
    <property type="entry name" value="GIY-YIG_UPF0213"/>
    <property type="match status" value="1"/>
</dbReference>
<dbReference type="PANTHER" id="PTHR34477:SF1">
    <property type="entry name" value="UPF0213 PROTEIN YHBQ"/>
    <property type="match status" value="1"/>
</dbReference>
<organism evidence="3 4">
    <name type="scientific">Candidatus Zambryskibacteria bacterium RIFCSPLOWO2_12_FULL_39_16</name>
    <dbReference type="NCBI Taxonomy" id="1802775"/>
    <lineage>
        <taxon>Bacteria</taxon>
        <taxon>Candidatus Zambryskiibacteriota</taxon>
    </lineage>
</organism>
<evidence type="ECO:0000259" key="2">
    <source>
        <dbReference type="PROSITE" id="PS50164"/>
    </source>
</evidence>
<dbReference type="InterPro" id="IPR035901">
    <property type="entry name" value="GIY-YIG_endonuc_sf"/>
</dbReference>
<name>A0A1G2UU06_9BACT</name>
<comment type="similarity">
    <text evidence="1">Belongs to the UPF0213 family.</text>
</comment>
<comment type="caution">
    <text evidence="3">The sequence shown here is derived from an EMBL/GenBank/DDBJ whole genome shotgun (WGS) entry which is preliminary data.</text>
</comment>
<dbReference type="InterPro" id="IPR000305">
    <property type="entry name" value="GIY-YIG_endonuc"/>
</dbReference>
<dbReference type="Pfam" id="PF01541">
    <property type="entry name" value="GIY-YIG"/>
    <property type="match status" value="1"/>
</dbReference>
<feature type="domain" description="GIY-YIG" evidence="2">
    <location>
        <begin position="1"/>
        <end position="77"/>
    </location>
</feature>
<protein>
    <recommendedName>
        <fullName evidence="2">GIY-YIG domain-containing protein</fullName>
    </recommendedName>
</protein>
<dbReference type="AlphaFoldDB" id="A0A1G2UU06"/>
<reference evidence="3 4" key="1">
    <citation type="journal article" date="2016" name="Nat. Commun.">
        <title>Thousands of microbial genomes shed light on interconnected biogeochemical processes in an aquifer system.</title>
        <authorList>
            <person name="Anantharaman K."/>
            <person name="Brown C.T."/>
            <person name="Hug L.A."/>
            <person name="Sharon I."/>
            <person name="Castelle C.J."/>
            <person name="Probst A.J."/>
            <person name="Thomas B.C."/>
            <person name="Singh A."/>
            <person name="Wilkins M.J."/>
            <person name="Karaoz U."/>
            <person name="Brodie E.L."/>
            <person name="Williams K.H."/>
            <person name="Hubbard S.S."/>
            <person name="Banfield J.F."/>
        </authorList>
    </citation>
    <scope>NUCLEOTIDE SEQUENCE [LARGE SCALE GENOMIC DNA]</scope>
</reference>
<accession>A0A1G2UU06</accession>